<protein>
    <submittedName>
        <fullName evidence="1">Uncharacterized protein</fullName>
    </submittedName>
</protein>
<sequence length="74" mass="9015">MVFEVFHFPYNRADHPADWDLVSSIHEDTDVIQALYLNHLVSDLRFQLKNKKTYEDNITYRMDSCRCLQRFYIQ</sequence>
<evidence type="ECO:0000313" key="2">
    <source>
        <dbReference type="Proteomes" id="UP000260862"/>
    </source>
</evidence>
<dbReference type="AlphaFoldDB" id="A0A3E4MUB8"/>
<organism evidence="1 2">
    <name type="scientific">Phocaeicola plebeius</name>
    <dbReference type="NCBI Taxonomy" id="310297"/>
    <lineage>
        <taxon>Bacteria</taxon>
        <taxon>Pseudomonadati</taxon>
        <taxon>Bacteroidota</taxon>
        <taxon>Bacteroidia</taxon>
        <taxon>Bacteroidales</taxon>
        <taxon>Bacteroidaceae</taxon>
        <taxon>Phocaeicola</taxon>
    </lineage>
</organism>
<accession>A0A3E4MUB8</accession>
<dbReference type="EMBL" id="QSQT01000024">
    <property type="protein sequence ID" value="RGK53285.1"/>
    <property type="molecule type" value="Genomic_DNA"/>
</dbReference>
<keyword evidence="2" id="KW-1185">Reference proteome</keyword>
<name>A0A3E4MUB8_9BACT</name>
<evidence type="ECO:0000313" key="1">
    <source>
        <dbReference type="EMBL" id="RGK53285.1"/>
    </source>
</evidence>
<gene>
    <name evidence="1" type="ORF">DXD04_12315</name>
</gene>
<proteinExistence type="predicted"/>
<dbReference type="Proteomes" id="UP000260862">
    <property type="component" value="Unassembled WGS sequence"/>
</dbReference>
<reference evidence="1 2" key="1">
    <citation type="submission" date="2018-08" db="EMBL/GenBank/DDBJ databases">
        <title>A genome reference for cultivated species of the human gut microbiota.</title>
        <authorList>
            <person name="Zou Y."/>
            <person name="Xue W."/>
            <person name="Luo G."/>
        </authorList>
    </citation>
    <scope>NUCLEOTIDE SEQUENCE [LARGE SCALE GENOMIC DNA]</scope>
    <source>
        <strain evidence="1 2">TF10-3AC</strain>
    </source>
</reference>
<comment type="caution">
    <text evidence="1">The sequence shown here is derived from an EMBL/GenBank/DDBJ whole genome shotgun (WGS) entry which is preliminary data.</text>
</comment>